<accession>A0A9Q0XND8</accession>
<evidence type="ECO:0000313" key="3">
    <source>
        <dbReference type="Proteomes" id="UP001142489"/>
    </source>
</evidence>
<dbReference type="SUPFAM" id="SSF51092">
    <property type="entry name" value="Vitelline membrane outer protein-I (VMO-I)"/>
    <property type="match status" value="1"/>
</dbReference>
<dbReference type="Pfam" id="PF03762">
    <property type="entry name" value="VOMI"/>
    <property type="match status" value="1"/>
</dbReference>
<organism evidence="2 3">
    <name type="scientific">Phrynocephalus forsythii</name>
    <dbReference type="NCBI Taxonomy" id="171643"/>
    <lineage>
        <taxon>Eukaryota</taxon>
        <taxon>Metazoa</taxon>
        <taxon>Chordata</taxon>
        <taxon>Craniata</taxon>
        <taxon>Vertebrata</taxon>
        <taxon>Euteleostomi</taxon>
        <taxon>Lepidosauria</taxon>
        <taxon>Squamata</taxon>
        <taxon>Bifurcata</taxon>
        <taxon>Unidentata</taxon>
        <taxon>Episquamata</taxon>
        <taxon>Toxicofera</taxon>
        <taxon>Iguania</taxon>
        <taxon>Acrodonta</taxon>
        <taxon>Agamidae</taxon>
        <taxon>Agaminae</taxon>
        <taxon>Phrynocephalus</taxon>
    </lineage>
</organism>
<dbReference type="InterPro" id="IPR005515">
    <property type="entry name" value="VOMI"/>
</dbReference>
<name>A0A9Q0XND8_9SAUR</name>
<dbReference type="Gene3D" id="2.100.10.20">
    <property type="entry name" value="Vitelline membrane outer layer protein I (VOMI)"/>
    <property type="match status" value="1"/>
</dbReference>
<sequence length="196" mass="21250">MDLRISTTFFFISCCCPWNVEARDYNSIITVTNGGEWGTWGPIQFCPNGHAHGFSLKVESSQGKGDDTALNGVRLHCTDGFVIESTVAPWGDWKGIQFCPKGNLVSFSMRVEEPQGKGDDTAANNLQFTCEDGTAILGNGGPWGSFGYWSSRCISGSICGIQTKVEASQGRGDDTALNDVKFFCCTSTMNVHSMFP</sequence>
<evidence type="ECO:0008006" key="4">
    <source>
        <dbReference type="Google" id="ProtNLM"/>
    </source>
</evidence>
<keyword evidence="1" id="KW-0732">Signal</keyword>
<evidence type="ECO:0000256" key="1">
    <source>
        <dbReference type="SAM" id="SignalP"/>
    </source>
</evidence>
<comment type="caution">
    <text evidence="2">The sequence shown here is derived from an EMBL/GenBank/DDBJ whole genome shotgun (WGS) entry which is preliminary data.</text>
</comment>
<gene>
    <name evidence="2" type="ORF">JRQ81_019653</name>
</gene>
<evidence type="ECO:0000313" key="2">
    <source>
        <dbReference type="EMBL" id="KAJ7320142.1"/>
    </source>
</evidence>
<dbReference type="InterPro" id="IPR036706">
    <property type="entry name" value="VOMI_sf"/>
</dbReference>
<dbReference type="GO" id="GO:0005615">
    <property type="term" value="C:extracellular space"/>
    <property type="evidence" value="ECO:0007669"/>
    <property type="project" value="TreeGrafter"/>
</dbReference>
<feature type="chain" id="PRO_5040346121" description="Vitelline membrane outer layer protein 1 homolog" evidence="1">
    <location>
        <begin position="23"/>
        <end position="196"/>
    </location>
</feature>
<dbReference type="AlphaFoldDB" id="A0A9Q0XND8"/>
<keyword evidence="3" id="KW-1185">Reference proteome</keyword>
<protein>
    <recommendedName>
        <fullName evidence="4">Vitelline membrane outer layer protein 1 homolog</fullName>
    </recommendedName>
</protein>
<dbReference type="PANTHER" id="PTHR18841:SF2">
    <property type="entry name" value="VITELLINE MEMBRANE OUTER LAYER PROTEIN 1 HOMOLOG"/>
    <property type="match status" value="1"/>
</dbReference>
<dbReference type="OrthoDB" id="6344411at2759"/>
<dbReference type="PANTHER" id="PTHR18841">
    <property type="entry name" value="VITELLINE MEMBRANE OUTER LAYER PROTEIN I-RELATED"/>
    <property type="match status" value="1"/>
</dbReference>
<reference evidence="2" key="1">
    <citation type="journal article" date="2023" name="DNA Res.">
        <title>Chromosome-level genome assembly of Phrynocephalus forsythii using third-generation DNA sequencing and Hi-C analysis.</title>
        <authorList>
            <person name="Qi Y."/>
            <person name="Zhao W."/>
            <person name="Zhao Y."/>
            <person name="Niu C."/>
            <person name="Cao S."/>
            <person name="Zhang Y."/>
        </authorList>
    </citation>
    <scope>NUCLEOTIDE SEQUENCE</scope>
    <source>
        <tissue evidence="2">Muscle</tissue>
    </source>
</reference>
<dbReference type="Proteomes" id="UP001142489">
    <property type="component" value="Unassembled WGS sequence"/>
</dbReference>
<proteinExistence type="predicted"/>
<feature type="signal peptide" evidence="1">
    <location>
        <begin position="1"/>
        <end position="22"/>
    </location>
</feature>
<dbReference type="CDD" id="cd00220">
    <property type="entry name" value="VMO-I"/>
    <property type="match status" value="1"/>
</dbReference>
<dbReference type="EMBL" id="JAPFRF010000010">
    <property type="protein sequence ID" value="KAJ7320142.1"/>
    <property type="molecule type" value="Genomic_DNA"/>
</dbReference>